<evidence type="ECO:0000256" key="3">
    <source>
        <dbReference type="ARBA" id="ARBA00023125"/>
    </source>
</evidence>
<dbReference type="Gene3D" id="3.40.50.300">
    <property type="entry name" value="P-loop containing nucleotide triphosphate hydrolases"/>
    <property type="match status" value="1"/>
</dbReference>
<keyword evidence="2" id="KW-0547">Nucleotide-binding</keyword>
<organism evidence="7 8">
    <name type="scientific">Oopsacas minuta</name>
    <dbReference type="NCBI Taxonomy" id="111878"/>
    <lineage>
        <taxon>Eukaryota</taxon>
        <taxon>Metazoa</taxon>
        <taxon>Porifera</taxon>
        <taxon>Hexactinellida</taxon>
        <taxon>Hexasterophora</taxon>
        <taxon>Lyssacinosida</taxon>
        <taxon>Leucopsacidae</taxon>
        <taxon>Oopsacas</taxon>
    </lineage>
</organism>
<evidence type="ECO:0000313" key="7">
    <source>
        <dbReference type="EMBL" id="KAI6652317.1"/>
    </source>
</evidence>
<dbReference type="InterPro" id="IPR000330">
    <property type="entry name" value="SNF2_N"/>
</dbReference>
<evidence type="ECO:0000256" key="2">
    <source>
        <dbReference type="ARBA" id="ARBA00022806"/>
    </source>
</evidence>
<keyword evidence="2" id="KW-0347">Helicase</keyword>
<dbReference type="PROSITE" id="PS51194">
    <property type="entry name" value="HELICASE_CTER"/>
    <property type="match status" value="1"/>
</dbReference>
<accession>A0AAV7JU56</accession>
<dbReference type="SUPFAM" id="SSF52540">
    <property type="entry name" value="P-loop containing nucleoside triphosphate hydrolases"/>
    <property type="match status" value="2"/>
</dbReference>
<evidence type="ECO:0000259" key="5">
    <source>
        <dbReference type="PROSITE" id="PS51192"/>
    </source>
</evidence>
<dbReference type="InterPro" id="IPR001650">
    <property type="entry name" value="Helicase_C-like"/>
</dbReference>
<name>A0AAV7JU56_9METZ</name>
<evidence type="ECO:0000256" key="1">
    <source>
        <dbReference type="ARBA" id="ARBA00022801"/>
    </source>
</evidence>
<proteinExistence type="predicted"/>
<dbReference type="Gene3D" id="3.40.50.10810">
    <property type="entry name" value="Tandem AAA-ATPase domain"/>
    <property type="match status" value="1"/>
</dbReference>
<dbReference type="PANTHER" id="PTHR36498">
    <property type="entry name" value="TATA-BINDING PROTEIN-ASSOCIATED FACTOR 172"/>
    <property type="match status" value="1"/>
</dbReference>
<evidence type="ECO:0000256" key="4">
    <source>
        <dbReference type="SAM" id="MobiDB-lite"/>
    </source>
</evidence>
<dbReference type="InterPro" id="IPR014001">
    <property type="entry name" value="Helicase_ATP-bd"/>
</dbReference>
<dbReference type="GO" id="GO:0003677">
    <property type="term" value="F:DNA binding"/>
    <property type="evidence" value="ECO:0007669"/>
    <property type="project" value="UniProtKB-KW"/>
</dbReference>
<dbReference type="EMBL" id="JAKMXF010000299">
    <property type="protein sequence ID" value="KAI6652317.1"/>
    <property type="molecule type" value="Genomic_DNA"/>
</dbReference>
<dbReference type="SMART" id="SM00490">
    <property type="entry name" value="HELICc"/>
    <property type="match status" value="1"/>
</dbReference>
<dbReference type="InterPro" id="IPR016024">
    <property type="entry name" value="ARM-type_fold"/>
</dbReference>
<keyword evidence="3" id="KW-0238">DNA-binding</keyword>
<feature type="compositionally biased region" description="Polar residues" evidence="4">
    <location>
        <begin position="237"/>
        <end position="247"/>
    </location>
</feature>
<keyword evidence="2" id="KW-0067">ATP-binding</keyword>
<dbReference type="InterPro" id="IPR044972">
    <property type="entry name" value="Mot1"/>
</dbReference>
<dbReference type="InterPro" id="IPR027417">
    <property type="entry name" value="P-loop_NTPase"/>
</dbReference>
<evidence type="ECO:0000259" key="6">
    <source>
        <dbReference type="PROSITE" id="PS51194"/>
    </source>
</evidence>
<feature type="compositionally biased region" description="Basic residues" evidence="4">
    <location>
        <begin position="222"/>
        <end position="236"/>
    </location>
</feature>
<dbReference type="Proteomes" id="UP001165289">
    <property type="component" value="Unassembled WGS sequence"/>
</dbReference>
<dbReference type="SUPFAM" id="SSF48371">
    <property type="entry name" value="ARM repeat"/>
    <property type="match status" value="2"/>
</dbReference>
<dbReference type="InterPro" id="IPR011989">
    <property type="entry name" value="ARM-like"/>
</dbReference>
<dbReference type="PANTHER" id="PTHR36498:SF1">
    <property type="entry name" value="TATA-BINDING PROTEIN-ASSOCIATED FACTOR 172"/>
    <property type="match status" value="1"/>
</dbReference>
<dbReference type="InterPro" id="IPR049730">
    <property type="entry name" value="SNF2/RAD54-like_C"/>
</dbReference>
<keyword evidence="1" id="KW-0378">Hydrolase</keyword>
<dbReference type="GO" id="GO:0005524">
    <property type="term" value="F:ATP binding"/>
    <property type="evidence" value="ECO:0007669"/>
    <property type="project" value="InterPro"/>
</dbReference>
<feature type="domain" description="Helicase C-terminal" evidence="6">
    <location>
        <begin position="1592"/>
        <end position="1747"/>
    </location>
</feature>
<feature type="region of interest" description="Disordered" evidence="4">
    <location>
        <begin position="183"/>
        <end position="250"/>
    </location>
</feature>
<gene>
    <name evidence="7" type="ORF">LOD99_7332</name>
</gene>
<sequence length="1808" mass="205079">MSSTMLEDKSTKVLSKLDNLFCLLDTGSNSSIRKAAADQIGEIQKYHPSELNSLLPRVKKYLHSNTWETRIAAAHALHAIIINVPHTELFDSSGATPNLSLFSLETFDICQILNHGIPLLGSAGNEYAYESSNTCTQEVVTGTTELNKIQLEKRLGLVASGKVFSTGLEGLFDADDFTIHEDQTQESASTEDPAVPIHSDSEPMVLDTPSTSSLSVREKAQLKRKSRLLARQHNKRSPTNNISQESECLSKLKTDKNESVAKRVKLEPSNNTNEPDDVIQTDITQNTSISPTPQLEARNTNEWPFIQFCEGSCLDLFSPQWEIRHGSALGLREIIKVHKSDSVNSCPQWLEDAAIHFICVLTLDRFADYVSDEVVAPVRETCAQALGLLSLHHSNEQLSQIVSILIQLISQDKWEIQHGGLLGLKYILATRPDLASLLLSKSLPHVLSHLLNDSADDVRASAAAALKLGVEYILTLEGAELSPVLKALNHCLEDLDDLSVSTTNVLDILSVLFLKRQDCIQLLEAMIQVDIWELIQKVMRFTPHILHSVRKCSVLTLKSLIQIALSQHYALNIELLTRLVNLCFEHAVLDPMEQFHQLFADLWETCLSMLDADFANQLYQKLYLNWVKLLVIPAQNPVTLEYLSSEFSLSNDTYSTLRGDLIYLGGASLIELASEQEEKAMRARELGSKCLSYFFTKLSGEFQRKLFGTLIQMASSIVAQEILCSILIYSILPNKNILDNCVTENEELIQILTSKLEGETMYSELYPVLDKLIQQQKICFTNLSSCDLLKNSDLFLDNFTIDTAFKLLNHYNTLKQGLDQEVRDKLALPFQDLEDAANTFKQEYETLQTRVCGQIVSVLILISDLPVRLNPFIRPLMDCIKREPLTFFQSKAAISLAILLRKCSTRTPSPNSKIVKNLSMWVTIACKEKPFIIPVFPENLDWNWKDSIFLNHQLFQEEKEVKRGRGHPKTVNLAALTQIHEKTPQFIQQRGAEYSLKEIVTQHGIELRQIVPDLCNFIFNTPLEFKLREFATQEQARECEKEIQLVVNAFITLTIIAEDLNQELIQELDFLVIVQCLKSNITTLRHITSKALVAVINTSLHTYMPQVCDSILPLLSDMTSLPSRQGATEFMSILIISQKLNLLPYISIIFLPILALIIDQNEEIRRIASHSLSHIIEYIPLEPTDHQVKLVSKELTETCLQYKQFTNQLLDPSQIEDVELNECVDAELRPYQQEGVNWLAFLYRYKLNGILCDDMGLGKTVQTLSILSYVNQKRLNENIYLLPSLVICPPTIAGHWEMEVKKFCHQPFLTSLVYLGMPHTRLRIRNDLTQFKGLVISSYDIVRNDIDFLKTIYWDYIVLDEGHIIKNTKTKISKAVKELIGHHKLILSGTPLQNSVLELWSLFDFLMPSYLGSERNFNDSFSKPISNSRESKSSSKEQEAGMIALESLHSKVLPFILRRTKDEVLKELPPKIIQDIYCKLSPLQELIYEAFSHTTGNEQIRALVDDTQPAENIEKQFNHSKKSHIFQALHYLRKICNHPTLVLDNSNYQINIDIDKWLNEQNTTLDDITHSCKLVTVKQLLIDSCNSIHSHNTETFIPSLSQHRVLIFCQLKQMLDLIQNMISKDLPQLSFLRLDGSINVANRMDIVNRFNSDPSIDILLLTTHVGGLGLTLTGADVVIFVDHDWNPMKDLQAMDRAHRIGQKKVVNVYRLIAQGTLEESIMGLQRFKMKIANTVITEDNLNLNKMSNQNMLGLFNSNKDSNKQISTMTGKGSKSMLDNLQELWDESEYREEYDIANFISSLPSNSND</sequence>
<dbReference type="InterPro" id="IPR022707">
    <property type="entry name" value="Mot1_central_dom"/>
</dbReference>
<dbReference type="FunFam" id="3.40.50.300:FF:001793">
    <property type="entry name" value="TATA-binding protein-associated factor"/>
    <property type="match status" value="1"/>
</dbReference>
<feature type="region of interest" description="Disordered" evidence="4">
    <location>
        <begin position="259"/>
        <end position="278"/>
    </location>
</feature>
<comment type="caution">
    <text evidence="7">The sequence shown here is derived from an EMBL/GenBank/DDBJ whole genome shotgun (WGS) entry which is preliminary data.</text>
</comment>
<dbReference type="InterPro" id="IPR038718">
    <property type="entry name" value="SNF2-like_sf"/>
</dbReference>
<dbReference type="GO" id="GO:0017025">
    <property type="term" value="F:TBP-class protein binding"/>
    <property type="evidence" value="ECO:0007669"/>
    <property type="project" value="InterPro"/>
</dbReference>
<feature type="domain" description="Helicase ATP-binding" evidence="5">
    <location>
        <begin position="1240"/>
        <end position="1409"/>
    </location>
</feature>
<dbReference type="SMART" id="SM00487">
    <property type="entry name" value="DEXDc"/>
    <property type="match status" value="1"/>
</dbReference>
<dbReference type="GO" id="GO:0004386">
    <property type="term" value="F:helicase activity"/>
    <property type="evidence" value="ECO:0007669"/>
    <property type="project" value="UniProtKB-KW"/>
</dbReference>
<dbReference type="FunFam" id="3.40.50.10810:FF:000042">
    <property type="entry name" value="SNF2 family helicase-like protein"/>
    <property type="match status" value="1"/>
</dbReference>
<keyword evidence="8" id="KW-1185">Reference proteome</keyword>
<dbReference type="PROSITE" id="PS51192">
    <property type="entry name" value="HELICASE_ATP_BIND_1"/>
    <property type="match status" value="1"/>
</dbReference>
<dbReference type="Pfam" id="PF12054">
    <property type="entry name" value="DUF3535"/>
    <property type="match status" value="1"/>
</dbReference>
<dbReference type="Pfam" id="PF00176">
    <property type="entry name" value="SNF2-rel_dom"/>
    <property type="match status" value="1"/>
</dbReference>
<dbReference type="Gene3D" id="1.25.10.10">
    <property type="entry name" value="Leucine-rich Repeat Variant"/>
    <property type="match status" value="3"/>
</dbReference>
<dbReference type="GO" id="GO:0016887">
    <property type="term" value="F:ATP hydrolysis activity"/>
    <property type="evidence" value="ECO:0007669"/>
    <property type="project" value="InterPro"/>
</dbReference>
<reference evidence="7 8" key="1">
    <citation type="journal article" date="2023" name="BMC Biol.">
        <title>The compact genome of the sponge Oopsacas minuta (Hexactinellida) is lacking key metazoan core genes.</title>
        <authorList>
            <person name="Santini S."/>
            <person name="Schenkelaars Q."/>
            <person name="Jourda C."/>
            <person name="Duchesne M."/>
            <person name="Belahbib H."/>
            <person name="Rocher C."/>
            <person name="Selva M."/>
            <person name="Riesgo A."/>
            <person name="Vervoort M."/>
            <person name="Leys S.P."/>
            <person name="Kodjabachian L."/>
            <person name="Le Bivic A."/>
            <person name="Borchiellini C."/>
            <person name="Claverie J.M."/>
            <person name="Renard E."/>
        </authorList>
    </citation>
    <scope>NUCLEOTIDE SEQUENCE [LARGE SCALE GENOMIC DNA]</scope>
    <source>
        <strain evidence="7">SPO-2</strain>
    </source>
</reference>
<evidence type="ECO:0000313" key="8">
    <source>
        <dbReference type="Proteomes" id="UP001165289"/>
    </source>
</evidence>
<dbReference type="Pfam" id="PF00271">
    <property type="entry name" value="Helicase_C"/>
    <property type="match status" value="1"/>
</dbReference>
<protein>
    <submittedName>
        <fullName evidence="7">TATA-binding protein-associated factor</fullName>
    </submittedName>
</protein>
<dbReference type="CDD" id="cd18793">
    <property type="entry name" value="SF2_C_SNF"/>
    <property type="match status" value="1"/>
</dbReference>